<feature type="domain" description="C2H2-type" evidence="10">
    <location>
        <begin position="247"/>
        <end position="274"/>
    </location>
</feature>
<dbReference type="InterPro" id="IPR036236">
    <property type="entry name" value="Znf_C2H2_sf"/>
</dbReference>
<feature type="domain" description="C2H2-type" evidence="10">
    <location>
        <begin position="219"/>
        <end position="246"/>
    </location>
</feature>
<dbReference type="FunFam" id="3.30.160.60:FF:000432">
    <property type="entry name" value="zinc finger protein Gfi-1b isoform X1"/>
    <property type="match status" value="1"/>
</dbReference>
<keyword evidence="3" id="KW-0677">Repeat</keyword>
<evidence type="ECO:0000256" key="7">
    <source>
        <dbReference type="ARBA" id="ARBA00023163"/>
    </source>
</evidence>
<dbReference type="Gene3D" id="3.30.160.60">
    <property type="entry name" value="Classic Zinc Finger"/>
    <property type="match status" value="4"/>
</dbReference>
<keyword evidence="6" id="KW-0805">Transcription regulation</keyword>
<dbReference type="GO" id="GO:0000122">
    <property type="term" value="P:negative regulation of transcription by RNA polymerase II"/>
    <property type="evidence" value="ECO:0007669"/>
    <property type="project" value="UniProtKB-ARBA"/>
</dbReference>
<dbReference type="GO" id="GO:0000981">
    <property type="term" value="F:DNA-binding transcription factor activity, RNA polymerase II-specific"/>
    <property type="evidence" value="ECO:0007669"/>
    <property type="project" value="UniProtKB-ARBA"/>
</dbReference>
<feature type="domain" description="C2H2-type" evidence="10">
    <location>
        <begin position="275"/>
        <end position="301"/>
    </location>
</feature>
<keyword evidence="2" id="KW-0479">Metal-binding</keyword>
<dbReference type="Pfam" id="PF00096">
    <property type="entry name" value="zf-C2H2"/>
    <property type="match status" value="5"/>
</dbReference>
<proteinExistence type="predicted"/>
<dbReference type="GO" id="GO:0005634">
    <property type="term" value="C:nucleus"/>
    <property type="evidence" value="ECO:0007669"/>
    <property type="project" value="UniProtKB-SubCell"/>
</dbReference>
<evidence type="ECO:0000256" key="4">
    <source>
        <dbReference type="ARBA" id="ARBA00022771"/>
    </source>
</evidence>
<dbReference type="SMART" id="SM00355">
    <property type="entry name" value="ZnF_C2H2"/>
    <property type="match status" value="5"/>
</dbReference>
<evidence type="ECO:0000256" key="6">
    <source>
        <dbReference type="ARBA" id="ARBA00023015"/>
    </source>
</evidence>
<evidence type="ECO:0000256" key="9">
    <source>
        <dbReference type="PROSITE-ProRule" id="PRU00042"/>
    </source>
</evidence>
<keyword evidence="4 9" id="KW-0863">Zinc-finger</keyword>
<dbReference type="PANTHER" id="PTHR24394:SF44">
    <property type="entry name" value="ZINC FINGER PROTEIN 271-LIKE"/>
    <property type="match status" value="1"/>
</dbReference>
<keyword evidence="5" id="KW-0862">Zinc</keyword>
<dbReference type="FunFam" id="3.30.160.60:FF:000245">
    <property type="entry name" value="zinc finger protein Gfi-1"/>
    <property type="match status" value="1"/>
</dbReference>
<dbReference type="SUPFAM" id="SSF57667">
    <property type="entry name" value="beta-beta-alpha zinc fingers"/>
    <property type="match status" value="3"/>
</dbReference>
<sequence>MSKLKETLSNYSVARLVGTDSFLLDHNINKSTNAPAKPFGNTVGHCVGNYNFPMNSSSKMIQPIQQAYHPLHALQQSTFPARPLYPSLSNNDTAMPNSNVNQLAWNIHLRQVALNLMTLQRLQAASNAERIISEKQSYPIHITAATASSREPNVQSCTTCNKLFINKYSLEQHILDQHNQCSKTSGSEKQFECKQCGKTFKRSSTLSTHLLIHSDTRPYPCDYCGKRFHQKSDMKKHTYIHTGEKPHKCMVCGKAFSQSSNLITHSRKHTGYKPFSCDICGRTFQRKVDRRRHRENHHSSEICIHRPLRNDTNRSTSNNYTNQINQSSFLNLDHLEASNNEVLSSKPVRFPMSEPDEALNLSSKYFWESIITKLSIHISGGLYFIFLYVYKDVQYAGQNEMQNFHLKEKKKSEKR</sequence>
<evidence type="ECO:0000256" key="3">
    <source>
        <dbReference type="ARBA" id="ARBA00022737"/>
    </source>
</evidence>
<organism evidence="11">
    <name type="scientific">Wuchereria bancrofti</name>
    <dbReference type="NCBI Taxonomy" id="6293"/>
    <lineage>
        <taxon>Eukaryota</taxon>
        <taxon>Metazoa</taxon>
        <taxon>Ecdysozoa</taxon>
        <taxon>Nematoda</taxon>
        <taxon>Chromadorea</taxon>
        <taxon>Rhabditida</taxon>
        <taxon>Spirurina</taxon>
        <taxon>Spiruromorpha</taxon>
        <taxon>Filarioidea</taxon>
        <taxon>Onchocercidae</taxon>
        <taxon>Wuchereria</taxon>
    </lineage>
</organism>
<dbReference type="AlphaFoldDB" id="A0A1I8EB48"/>
<evidence type="ECO:0000259" key="10">
    <source>
        <dbReference type="PROSITE" id="PS50157"/>
    </source>
</evidence>
<accession>A0A1I8EB48</accession>
<evidence type="ECO:0000256" key="2">
    <source>
        <dbReference type="ARBA" id="ARBA00022723"/>
    </source>
</evidence>
<evidence type="ECO:0000256" key="5">
    <source>
        <dbReference type="ARBA" id="ARBA00022833"/>
    </source>
</evidence>
<dbReference type="FunFam" id="3.30.160.60:FF:000100">
    <property type="entry name" value="Zinc finger 45-like"/>
    <property type="match status" value="1"/>
</dbReference>
<dbReference type="PANTHER" id="PTHR24394">
    <property type="entry name" value="ZINC FINGER PROTEIN"/>
    <property type="match status" value="1"/>
</dbReference>
<comment type="subcellular location">
    <subcellularLocation>
        <location evidence="1">Nucleus</location>
    </subcellularLocation>
</comment>
<reference evidence="11" key="1">
    <citation type="submission" date="2016-11" db="UniProtKB">
        <authorList>
            <consortium name="WormBaseParasite"/>
        </authorList>
    </citation>
    <scope>IDENTIFICATION</scope>
    <source>
        <strain evidence="11">pt0022</strain>
    </source>
</reference>
<keyword evidence="8" id="KW-0539">Nucleus</keyword>
<keyword evidence="7" id="KW-0804">Transcription</keyword>
<protein>
    <recommendedName>
        <fullName evidence="10">C2H2-type domain-containing protein</fullName>
    </recommendedName>
</protein>
<dbReference type="FunFam" id="3.30.160.60:FF:000208">
    <property type="entry name" value="zinc finger protein Gfi-1b"/>
    <property type="match status" value="1"/>
</dbReference>
<evidence type="ECO:0000256" key="8">
    <source>
        <dbReference type="ARBA" id="ARBA00023242"/>
    </source>
</evidence>
<dbReference type="PROSITE" id="PS00028">
    <property type="entry name" value="ZINC_FINGER_C2H2_1"/>
    <property type="match status" value="4"/>
</dbReference>
<dbReference type="PROSITE" id="PS50157">
    <property type="entry name" value="ZINC_FINGER_C2H2_2"/>
    <property type="match status" value="4"/>
</dbReference>
<dbReference type="InterPro" id="IPR013087">
    <property type="entry name" value="Znf_C2H2_type"/>
</dbReference>
<dbReference type="WBParaSite" id="maker-PairedContig_1180-snap-gene-0.9-mRNA-1">
    <property type="protein sequence ID" value="maker-PairedContig_1180-snap-gene-0.9-mRNA-1"/>
    <property type="gene ID" value="maker-PairedContig_1180-snap-gene-0.9"/>
</dbReference>
<feature type="domain" description="C2H2-type" evidence="10">
    <location>
        <begin position="191"/>
        <end position="218"/>
    </location>
</feature>
<evidence type="ECO:0000313" key="11">
    <source>
        <dbReference type="WBParaSite" id="maker-PairedContig_1180-snap-gene-0.9-mRNA-1"/>
    </source>
</evidence>
<evidence type="ECO:0000256" key="1">
    <source>
        <dbReference type="ARBA" id="ARBA00004123"/>
    </source>
</evidence>
<dbReference type="GO" id="GO:0008270">
    <property type="term" value="F:zinc ion binding"/>
    <property type="evidence" value="ECO:0007669"/>
    <property type="project" value="UniProtKB-KW"/>
</dbReference>
<name>A0A1I8EB48_WUCBA</name>
<dbReference type="STRING" id="6293.A0A1I8EB48"/>